<dbReference type="AlphaFoldDB" id="A0A0X3TKI1"/>
<keyword evidence="1" id="KW-0472">Membrane</keyword>
<organism evidence="2 3">
    <name type="scientific">Ruegeria marisrubri</name>
    <dbReference type="NCBI Taxonomy" id="1685379"/>
    <lineage>
        <taxon>Bacteria</taxon>
        <taxon>Pseudomonadati</taxon>
        <taxon>Pseudomonadota</taxon>
        <taxon>Alphaproteobacteria</taxon>
        <taxon>Rhodobacterales</taxon>
        <taxon>Roseobacteraceae</taxon>
        <taxon>Ruegeria</taxon>
    </lineage>
</organism>
<protein>
    <submittedName>
        <fullName evidence="2">Uncharacterized protein</fullName>
    </submittedName>
</protein>
<dbReference type="EMBL" id="LQBQ01000036">
    <property type="protein sequence ID" value="KUJ76292.1"/>
    <property type="molecule type" value="Genomic_DNA"/>
</dbReference>
<accession>A0A0X3TKI1</accession>
<keyword evidence="3" id="KW-1185">Reference proteome</keyword>
<feature type="transmembrane region" description="Helical" evidence="1">
    <location>
        <begin position="64"/>
        <end position="84"/>
    </location>
</feature>
<dbReference type="Proteomes" id="UP000053791">
    <property type="component" value="Unassembled WGS sequence"/>
</dbReference>
<evidence type="ECO:0000313" key="2">
    <source>
        <dbReference type="EMBL" id="KUJ76292.1"/>
    </source>
</evidence>
<reference evidence="2 3" key="1">
    <citation type="submission" date="2015-12" db="EMBL/GenBank/DDBJ databases">
        <authorList>
            <person name="Shamseldin A."/>
            <person name="Moawad H."/>
            <person name="Abd El-Rahim W.M."/>
            <person name="Sadowsky M.J."/>
        </authorList>
    </citation>
    <scope>NUCLEOTIDE SEQUENCE [LARGE SCALE GENOMIC DNA]</scope>
    <source>
        <strain evidence="2 3">ZGT118</strain>
    </source>
</reference>
<proteinExistence type="predicted"/>
<evidence type="ECO:0000313" key="3">
    <source>
        <dbReference type="Proteomes" id="UP000053791"/>
    </source>
</evidence>
<keyword evidence="1" id="KW-1133">Transmembrane helix</keyword>
<gene>
    <name evidence="2" type="ORF">AVO45_13395</name>
</gene>
<keyword evidence="1" id="KW-0812">Transmembrane</keyword>
<evidence type="ECO:0000256" key="1">
    <source>
        <dbReference type="SAM" id="Phobius"/>
    </source>
</evidence>
<name>A0A0X3TKI1_9RHOB</name>
<sequence>MIAKLLSECMVLCFLRKSYATLKTVRCFIFKMALGRSCATFLVLERLPFIHPPFQLLLRISEPLAFAIYGLLSPAIGIMFHLFLSREIKIG</sequence>
<comment type="caution">
    <text evidence="2">The sequence shown here is derived from an EMBL/GenBank/DDBJ whole genome shotgun (WGS) entry which is preliminary data.</text>
</comment>